<evidence type="ECO:0000256" key="1">
    <source>
        <dbReference type="ARBA" id="ARBA00000877"/>
    </source>
</evidence>
<dbReference type="Proteomes" id="UP000293902">
    <property type="component" value="Chromosome"/>
</dbReference>
<comment type="catalytic activity">
    <reaction evidence="1">
        <text>2 ATP = 3',3'-c-di-AMP + 2 diphosphate</text>
        <dbReference type="Rhea" id="RHEA:35655"/>
        <dbReference type="ChEBI" id="CHEBI:30616"/>
        <dbReference type="ChEBI" id="CHEBI:33019"/>
        <dbReference type="ChEBI" id="CHEBI:71500"/>
        <dbReference type="EC" id="2.7.7.85"/>
    </reaction>
</comment>
<sequence length="476" mass="52306">MTYQQLSWQTVLDILVISAGLFFLYRTLLRLGTWKIVSGILVAALFFVVASLLDLKGVEWVYRNVSHVAVISLIVLFQPELRKMFERAASIRKKIDKPQDPGFFKLIAESLVRMAESGTGAIIVFPGRENIAQWVSAGFRLEAQPSLPLILSIFDHHSPGHDGALIVKNGRLDALGVRLPVSQNERLSSDYGTRHHAAMGLSEKSDALVAVVSEERHQVAMFKNGQMTPLKTQTDIVAAIQNHYRAEGIFKQFLSTKGSFRTIGLEIASSVAVAVVLWVTIISGQGEMIEKVISVPVEYTATAENVVMTGEKAKEARLHLSGSRSDLADLSPSTMGVKIDLAKMAAGKQTVFISQDNLRLPKGVRLLDVDPASIEVNISKLSRILLPVKPQLVGSIPDGLRMTAARVVPESLLVFVPSGDAEKSYKNITTTPVYLDNIRENTMVYCKVVAPQSVQPVDKRWPDVEIQVMVEAKSVK</sequence>
<keyword evidence="2" id="KW-0808">Transferase</keyword>
<dbReference type="InterPro" id="IPR036888">
    <property type="entry name" value="DNA_integrity_DisA_N_sf"/>
</dbReference>
<dbReference type="PANTHER" id="PTHR34185:SF1">
    <property type="entry name" value="DIADENYLATE CYCLASE"/>
    <property type="match status" value="1"/>
</dbReference>
<evidence type="ECO:0000256" key="2">
    <source>
        <dbReference type="ARBA" id="ARBA00022679"/>
    </source>
</evidence>
<dbReference type="Gene3D" id="3.40.1700.10">
    <property type="entry name" value="DNA integrity scanning protein, DisA, N-terminal domain"/>
    <property type="match status" value="1"/>
</dbReference>
<accession>A0A328F6N1</accession>
<name>A0A328F6N1_9BACT</name>
<dbReference type="InterPro" id="IPR050338">
    <property type="entry name" value="DisA"/>
</dbReference>
<dbReference type="RefSeq" id="WP_111960060.1">
    <property type="nucleotide sequence ID" value="NZ_CP036313.1"/>
</dbReference>
<dbReference type="PROSITE" id="PS51794">
    <property type="entry name" value="DAC"/>
    <property type="match status" value="1"/>
</dbReference>
<keyword evidence="6" id="KW-1133">Transmembrane helix</keyword>
<keyword evidence="6" id="KW-0472">Membrane</keyword>
<keyword evidence="3" id="KW-0548">Nucleotidyltransferase</keyword>
<evidence type="ECO:0000256" key="4">
    <source>
        <dbReference type="ARBA" id="ARBA00022741"/>
    </source>
</evidence>
<dbReference type="EMBL" id="CP036313">
    <property type="protein sequence ID" value="QBH14455.1"/>
    <property type="molecule type" value="Genomic_DNA"/>
</dbReference>
<dbReference type="InterPro" id="IPR045585">
    <property type="entry name" value="CdaA_N"/>
</dbReference>
<keyword evidence="5" id="KW-0067">ATP-binding</keyword>
<feature type="transmembrane region" description="Helical" evidence="6">
    <location>
        <begin position="36"/>
        <end position="54"/>
    </location>
</feature>
<keyword evidence="6" id="KW-0812">Transmembrane</keyword>
<dbReference type="GO" id="GO:0106408">
    <property type="term" value="F:diadenylate cyclase activity"/>
    <property type="evidence" value="ECO:0007669"/>
    <property type="project" value="UniProtKB-EC"/>
</dbReference>
<reference evidence="9 10" key="1">
    <citation type="submission" date="2018-06" db="EMBL/GenBank/DDBJ databases">
        <title>Complete Genome Sequence of Desulfobacter hydrogenophilus (DSM3380).</title>
        <authorList>
            <person name="Marietou A."/>
            <person name="Schreiber L."/>
            <person name="Marshall I."/>
            <person name="Jorgensen B."/>
        </authorList>
    </citation>
    <scope>NUCLEOTIDE SEQUENCE [LARGE SCALE GENOMIC DNA]</scope>
    <source>
        <strain evidence="9 10">DSM 3380</strain>
    </source>
</reference>
<dbReference type="Pfam" id="PF02457">
    <property type="entry name" value="DAC"/>
    <property type="match status" value="1"/>
</dbReference>
<feature type="transmembrane region" description="Helical" evidence="6">
    <location>
        <begin position="263"/>
        <end position="281"/>
    </location>
</feature>
<dbReference type="PANTHER" id="PTHR34185">
    <property type="entry name" value="DIADENYLATE CYCLASE"/>
    <property type="match status" value="1"/>
</dbReference>
<dbReference type="AlphaFoldDB" id="A0A328F6N1"/>
<dbReference type="GO" id="GO:0004016">
    <property type="term" value="F:adenylate cyclase activity"/>
    <property type="evidence" value="ECO:0007669"/>
    <property type="project" value="TreeGrafter"/>
</dbReference>
<feature type="domain" description="DAC" evidence="7">
    <location>
        <begin position="78"/>
        <end position="233"/>
    </location>
</feature>
<dbReference type="Proteomes" id="UP000248798">
    <property type="component" value="Unassembled WGS sequence"/>
</dbReference>
<evidence type="ECO:0000313" key="8">
    <source>
        <dbReference type="EMBL" id="QBH14455.1"/>
    </source>
</evidence>
<protein>
    <recommendedName>
        <fullName evidence="7">DAC domain-containing protein</fullName>
    </recommendedName>
</protein>
<dbReference type="SUPFAM" id="SSF143597">
    <property type="entry name" value="YojJ-like"/>
    <property type="match status" value="1"/>
</dbReference>
<evidence type="ECO:0000313" key="11">
    <source>
        <dbReference type="Proteomes" id="UP000293902"/>
    </source>
</evidence>
<feature type="transmembrane region" description="Helical" evidence="6">
    <location>
        <begin position="60"/>
        <end position="77"/>
    </location>
</feature>
<dbReference type="GO" id="GO:0005524">
    <property type="term" value="F:ATP binding"/>
    <property type="evidence" value="ECO:0007669"/>
    <property type="project" value="UniProtKB-KW"/>
</dbReference>
<dbReference type="OrthoDB" id="9807385at2"/>
<gene>
    <name evidence="9" type="ORF">DO021_20255</name>
    <name evidence="8" type="ORF">EYB58_16900</name>
</gene>
<evidence type="ECO:0000313" key="9">
    <source>
        <dbReference type="EMBL" id="RAM00224.1"/>
    </source>
</evidence>
<proteinExistence type="predicted"/>
<evidence type="ECO:0000256" key="6">
    <source>
        <dbReference type="SAM" id="Phobius"/>
    </source>
</evidence>
<keyword evidence="11" id="KW-1185">Reference proteome</keyword>
<evidence type="ECO:0000256" key="5">
    <source>
        <dbReference type="ARBA" id="ARBA00022840"/>
    </source>
</evidence>
<reference evidence="8 11" key="2">
    <citation type="submission" date="2019-02" db="EMBL/GenBank/DDBJ databases">
        <title>Complete genome sequence of Desulfobacter hydrogenophilus AcRS1.</title>
        <authorList>
            <person name="Marietou A."/>
            <person name="Lund M.B."/>
            <person name="Marshall I.P.G."/>
            <person name="Schreiber L."/>
            <person name="Jorgensen B."/>
        </authorList>
    </citation>
    <scope>NUCLEOTIDE SEQUENCE [LARGE SCALE GENOMIC DNA]</scope>
    <source>
        <strain evidence="8 11">AcRS1</strain>
    </source>
</reference>
<dbReference type="InterPro" id="IPR003390">
    <property type="entry name" value="DNA_integrity_scan_DisA_N"/>
</dbReference>
<dbReference type="Gene3D" id="2.170.120.30">
    <property type="match status" value="1"/>
</dbReference>
<keyword evidence="4" id="KW-0547">Nucleotide-binding</keyword>
<dbReference type="EMBL" id="QLNI01000057">
    <property type="protein sequence ID" value="RAM00224.1"/>
    <property type="molecule type" value="Genomic_DNA"/>
</dbReference>
<dbReference type="Pfam" id="PF19293">
    <property type="entry name" value="CdaA_N"/>
    <property type="match status" value="1"/>
</dbReference>
<evidence type="ECO:0000256" key="3">
    <source>
        <dbReference type="ARBA" id="ARBA00022695"/>
    </source>
</evidence>
<organism evidence="9 10">
    <name type="scientific">Desulfobacter hydrogenophilus</name>
    <dbReference type="NCBI Taxonomy" id="2291"/>
    <lineage>
        <taxon>Bacteria</taxon>
        <taxon>Pseudomonadati</taxon>
        <taxon>Thermodesulfobacteriota</taxon>
        <taxon>Desulfobacteria</taxon>
        <taxon>Desulfobacterales</taxon>
        <taxon>Desulfobacteraceae</taxon>
        <taxon>Desulfobacter</taxon>
    </lineage>
</organism>
<evidence type="ECO:0000313" key="10">
    <source>
        <dbReference type="Proteomes" id="UP000248798"/>
    </source>
</evidence>
<evidence type="ECO:0000259" key="7">
    <source>
        <dbReference type="PROSITE" id="PS51794"/>
    </source>
</evidence>
<feature type="transmembrane region" description="Helical" evidence="6">
    <location>
        <begin position="6"/>
        <end position="24"/>
    </location>
</feature>